<dbReference type="KEGG" id="prob:127235471"/>
<name>A0AAU9YQI7_PHORO</name>
<dbReference type="GeneID" id="127235471"/>
<evidence type="ECO:0000256" key="5">
    <source>
        <dbReference type="ARBA" id="ARBA00022553"/>
    </source>
</evidence>
<keyword evidence="8 21" id="KW-1133">Transmembrane helix</keyword>
<keyword evidence="10 21" id="KW-0472">Membrane</keyword>
<keyword evidence="6 21" id="KW-0812">Transmembrane</keyword>
<accession>A0AAU9YQI7</accession>
<gene>
    <name evidence="23" type="primary">Ackr2</name>
    <name evidence="23" type="ORF">PHOROB_LOCUS1480</name>
</gene>
<evidence type="ECO:0000256" key="15">
    <source>
        <dbReference type="ARBA" id="ARBA00023224"/>
    </source>
</evidence>
<dbReference type="PANTHER" id="PTHR10489:SF942">
    <property type="entry name" value="ATYPICAL CHEMOKINE RECEPTOR 2"/>
    <property type="match status" value="1"/>
</dbReference>
<evidence type="ECO:0000256" key="9">
    <source>
        <dbReference type="ARBA" id="ARBA00023040"/>
    </source>
</evidence>
<evidence type="ECO:0000256" key="6">
    <source>
        <dbReference type="ARBA" id="ARBA00022692"/>
    </source>
</evidence>
<evidence type="ECO:0000256" key="12">
    <source>
        <dbReference type="ARBA" id="ARBA00023170"/>
    </source>
</evidence>
<evidence type="ECO:0000259" key="22">
    <source>
        <dbReference type="PROSITE" id="PS50262"/>
    </source>
</evidence>
<keyword evidence="15" id="KW-0807">Transducer</keyword>
<organism evidence="23 24">
    <name type="scientific">Phodopus roborovskii</name>
    <name type="common">Roborovski's desert hamster</name>
    <name type="synonym">Cricetulus roborovskii</name>
    <dbReference type="NCBI Taxonomy" id="109678"/>
    <lineage>
        <taxon>Eukaryota</taxon>
        <taxon>Metazoa</taxon>
        <taxon>Chordata</taxon>
        <taxon>Craniata</taxon>
        <taxon>Vertebrata</taxon>
        <taxon>Euteleostomi</taxon>
        <taxon>Mammalia</taxon>
        <taxon>Eutheria</taxon>
        <taxon>Euarchontoglires</taxon>
        <taxon>Glires</taxon>
        <taxon>Rodentia</taxon>
        <taxon>Myomorpha</taxon>
        <taxon>Muroidea</taxon>
        <taxon>Cricetidae</taxon>
        <taxon>Cricetinae</taxon>
        <taxon>Phodopus</taxon>
    </lineage>
</organism>
<dbReference type="Pfam" id="PF00001">
    <property type="entry name" value="7tm_1"/>
    <property type="match status" value="1"/>
</dbReference>
<evidence type="ECO:0000256" key="4">
    <source>
        <dbReference type="ARBA" id="ARBA00022475"/>
    </source>
</evidence>
<sequence length="383" mass="43685">MPTKASPLPVTTSSSENSSFIYDYDYLDDLTVLVCRKDAVLSFGRIFLPVIYSLIFVLGLAGNLLLLVVLLRYVPRRRMIERYLLNLAISNLLFVATMPFWAISVVWQWVFGNFLCKVVSILYTINFYCGIFFITCMSLDKYLEIVRARPLRRPQRRFRSLLLIAVVWTTALAISVPEMVFVQAHQTLDGVWHCYADFGGHATIWKLYLRFQQNLLGFLLPLLAMIFFYSRIGCVLVRLRPPGQGRALRMATALVVAFFLLWFPYNLTLFLHSLLDLQVFGNCQLSHYLDYALQVTESLAFSHCCLTPMLYAFSSRRFRQYLKALLAAALRRHQDPDTAQALPPSYSESSGATAQEDVVSMNELGERQADDPIDKGDMGNSQA</sequence>
<proteinExistence type="predicted"/>
<keyword evidence="24" id="KW-1185">Reference proteome</keyword>
<dbReference type="PRINTS" id="PR00657">
    <property type="entry name" value="CCCHEMOKINER"/>
</dbReference>
<feature type="transmembrane region" description="Helical" evidence="21">
    <location>
        <begin position="251"/>
        <end position="271"/>
    </location>
</feature>
<dbReference type="GO" id="GO:0060326">
    <property type="term" value="P:cell chemotaxis"/>
    <property type="evidence" value="ECO:0007669"/>
    <property type="project" value="TreeGrafter"/>
</dbReference>
<keyword evidence="13" id="KW-0325">Glycoprotein</keyword>
<feature type="region of interest" description="Disordered" evidence="20">
    <location>
        <begin position="337"/>
        <end position="383"/>
    </location>
</feature>
<evidence type="ECO:0000256" key="3">
    <source>
        <dbReference type="ARBA" id="ARBA00004651"/>
    </source>
</evidence>
<feature type="transmembrane region" description="Helical" evidence="21">
    <location>
        <begin position="291"/>
        <end position="313"/>
    </location>
</feature>
<evidence type="ECO:0000256" key="7">
    <source>
        <dbReference type="ARBA" id="ARBA00022753"/>
    </source>
</evidence>
<keyword evidence="9" id="KW-0297">G-protein coupled receptor</keyword>
<feature type="transmembrane region" description="Helical" evidence="21">
    <location>
        <begin position="160"/>
        <end position="182"/>
    </location>
</feature>
<dbReference type="PRINTS" id="PR00237">
    <property type="entry name" value="GPCRRHODOPSN"/>
</dbReference>
<evidence type="ECO:0000313" key="23">
    <source>
        <dbReference type="EMBL" id="CAH6777582.1"/>
    </source>
</evidence>
<dbReference type="Gene3D" id="1.20.1070.10">
    <property type="entry name" value="Rhodopsin 7-helix transmembrane proteins"/>
    <property type="match status" value="1"/>
</dbReference>
<evidence type="ECO:0000256" key="1">
    <source>
        <dbReference type="ARBA" id="ARBA00004172"/>
    </source>
</evidence>
<dbReference type="GO" id="GO:0006954">
    <property type="term" value="P:inflammatory response"/>
    <property type="evidence" value="ECO:0007669"/>
    <property type="project" value="UniProtKB-KW"/>
</dbReference>
<protein>
    <recommendedName>
        <fullName evidence="16">Atypical chemokine receptor 2</fullName>
    </recommendedName>
    <alternativeName>
        <fullName evidence="17">C-C chemokine receptor D6</fullName>
    </alternativeName>
    <alternativeName>
        <fullName evidence="18">Chemokine-binding protein 2</fullName>
    </alternativeName>
    <alternativeName>
        <fullName evidence="19">Chemokine-binding protein D6</fullName>
    </alternativeName>
</protein>
<comment type="caution">
    <text evidence="23">The sequence shown here is derived from an EMBL/GenBank/DDBJ whole genome shotgun (WGS) entry which is preliminary data.</text>
</comment>
<reference evidence="23" key="1">
    <citation type="submission" date="2022-06" db="EMBL/GenBank/DDBJ databases">
        <authorList>
            <person name="Andreotti S."/>
            <person name="Wyler E."/>
        </authorList>
    </citation>
    <scope>NUCLEOTIDE SEQUENCE</scope>
</reference>
<feature type="transmembrane region" description="Helical" evidence="21">
    <location>
        <begin position="121"/>
        <end position="139"/>
    </location>
</feature>
<dbReference type="GO" id="GO:0005769">
    <property type="term" value="C:early endosome"/>
    <property type="evidence" value="ECO:0007669"/>
    <property type="project" value="UniProtKB-SubCell"/>
</dbReference>
<feature type="domain" description="G-protein coupled receptors family 1 profile" evidence="22">
    <location>
        <begin position="62"/>
        <end position="311"/>
    </location>
</feature>
<evidence type="ECO:0000256" key="10">
    <source>
        <dbReference type="ARBA" id="ARBA00023136"/>
    </source>
</evidence>
<evidence type="ECO:0000256" key="16">
    <source>
        <dbReference type="ARBA" id="ARBA00072022"/>
    </source>
</evidence>
<dbReference type="EMBL" id="CALSGD010000279">
    <property type="protein sequence ID" value="CAH6777582.1"/>
    <property type="molecule type" value="Genomic_DNA"/>
</dbReference>
<dbReference type="GO" id="GO:0006955">
    <property type="term" value="P:immune response"/>
    <property type="evidence" value="ECO:0007669"/>
    <property type="project" value="TreeGrafter"/>
</dbReference>
<dbReference type="GO" id="GO:0009897">
    <property type="term" value="C:external side of plasma membrane"/>
    <property type="evidence" value="ECO:0007669"/>
    <property type="project" value="TreeGrafter"/>
</dbReference>
<dbReference type="AlphaFoldDB" id="A0AAU9YQI7"/>
<evidence type="ECO:0000256" key="20">
    <source>
        <dbReference type="SAM" id="MobiDB-lite"/>
    </source>
</evidence>
<feature type="transmembrane region" description="Helical" evidence="21">
    <location>
        <begin position="83"/>
        <end position="109"/>
    </location>
</feature>
<dbReference type="GO" id="GO:0019722">
    <property type="term" value="P:calcium-mediated signaling"/>
    <property type="evidence" value="ECO:0007669"/>
    <property type="project" value="TreeGrafter"/>
</dbReference>
<dbReference type="Proteomes" id="UP001152836">
    <property type="component" value="Unassembled WGS sequence"/>
</dbReference>
<feature type="transmembrane region" description="Helical" evidence="21">
    <location>
        <begin position="215"/>
        <end position="239"/>
    </location>
</feature>
<dbReference type="SUPFAM" id="SSF81321">
    <property type="entry name" value="Family A G protein-coupled receptor-like"/>
    <property type="match status" value="1"/>
</dbReference>
<evidence type="ECO:0000256" key="8">
    <source>
        <dbReference type="ARBA" id="ARBA00022989"/>
    </source>
</evidence>
<keyword evidence="4" id="KW-1003">Cell membrane</keyword>
<keyword evidence="5" id="KW-0597">Phosphoprotein</keyword>
<keyword evidence="11" id="KW-1015">Disulfide bond</keyword>
<dbReference type="PROSITE" id="PS50262">
    <property type="entry name" value="G_PROTEIN_RECEP_F1_2"/>
    <property type="match status" value="1"/>
</dbReference>
<evidence type="ECO:0000256" key="21">
    <source>
        <dbReference type="SAM" id="Phobius"/>
    </source>
</evidence>
<feature type="compositionally biased region" description="Basic and acidic residues" evidence="20">
    <location>
        <begin position="364"/>
        <end position="377"/>
    </location>
</feature>
<dbReference type="InterPro" id="IPR050119">
    <property type="entry name" value="CCR1-9-like"/>
</dbReference>
<evidence type="ECO:0000256" key="11">
    <source>
        <dbReference type="ARBA" id="ARBA00023157"/>
    </source>
</evidence>
<evidence type="ECO:0000313" key="24">
    <source>
        <dbReference type="Proteomes" id="UP001152836"/>
    </source>
</evidence>
<evidence type="ECO:0000256" key="17">
    <source>
        <dbReference type="ARBA" id="ARBA00075078"/>
    </source>
</evidence>
<keyword evidence="7" id="KW-0967">Endosome</keyword>
<evidence type="ECO:0000256" key="13">
    <source>
        <dbReference type="ARBA" id="ARBA00023180"/>
    </source>
</evidence>
<keyword evidence="14" id="KW-0395">Inflammatory response</keyword>
<evidence type="ECO:0000256" key="18">
    <source>
        <dbReference type="ARBA" id="ARBA00077778"/>
    </source>
</evidence>
<dbReference type="FunFam" id="1.20.1070.10:FF:000246">
    <property type="entry name" value="Atypical chemokine receptor 2"/>
    <property type="match status" value="1"/>
</dbReference>
<dbReference type="InterPro" id="IPR017452">
    <property type="entry name" value="GPCR_Rhodpsn_7TM"/>
</dbReference>
<dbReference type="CTD" id="1238"/>
<evidence type="ECO:0000256" key="2">
    <source>
        <dbReference type="ARBA" id="ARBA00004412"/>
    </source>
</evidence>
<dbReference type="GO" id="GO:0019957">
    <property type="term" value="F:C-C chemokine binding"/>
    <property type="evidence" value="ECO:0007669"/>
    <property type="project" value="TreeGrafter"/>
</dbReference>
<dbReference type="RefSeq" id="XP_051058738.1">
    <property type="nucleotide sequence ID" value="XM_051202781.1"/>
</dbReference>
<dbReference type="InterPro" id="IPR000276">
    <property type="entry name" value="GPCR_Rhodpsn"/>
</dbReference>
<comment type="subcellular location">
    <subcellularLocation>
        <location evidence="3">Cell membrane</location>
        <topology evidence="3">Multi-pass membrane protein</topology>
    </subcellularLocation>
    <subcellularLocation>
        <location evidence="2">Early endosome</location>
    </subcellularLocation>
    <subcellularLocation>
        <location evidence="1">Recycling endosome</location>
    </subcellularLocation>
</comment>
<dbReference type="InterPro" id="IPR001277">
    <property type="entry name" value="CXCR4/ACKR2"/>
</dbReference>
<feature type="transmembrane region" description="Helical" evidence="21">
    <location>
        <begin position="46"/>
        <end position="71"/>
    </location>
</feature>
<evidence type="ECO:0000256" key="19">
    <source>
        <dbReference type="ARBA" id="ARBA00081867"/>
    </source>
</evidence>
<dbReference type="InterPro" id="IPR000355">
    <property type="entry name" value="Chemokine_rcpt"/>
</dbReference>
<dbReference type="GO" id="GO:0007204">
    <property type="term" value="P:positive regulation of cytosolic calcium ion concentration"/>
    <property type="evidence" value="ECO:0007669"/>
    <property type="project" value="TreeGrafter"/>
</dbReference>
<dbReference type="GO" id="GO:0055037">
    <property type="term" value="C:recycling endosome"/>
    <property type="evidence" value="ECO:0007669"/>
    <property type="project" value="UniProtKB-SubCell"/>
</dbReference>
<evidence type="ECO:0000256" key="14">
    <source>
        <dbReference type="ARBA" id="ARBA00023198"/>
    </source>
</evidence>
<keyword evidence="12" id="KW-0675">Receptor</keyword>
<dbReference type="GO" id="GO:0016493">
    <property type="term" value="F:C-C chemokine receptor activity"/>
    <property type="evidence" value="ECO:0007669"/>
    <property type="project" value="TreeGrafter"/>
</dbReference>
<dbReference type="PANTHER" id="PTHR10489">
    <property type="entry name" value="CELL ADHESION MOLECULE"/>
    <property type="match status" value="1"/>
</dbReference>
<dbReference type="PRINTS" id="PR00645">
    <property type="entry name" value="CXCCHMKINER4"/>
</dbReference>